<evidence type="ECO:0000313" key="2">
    <source>
        <dbReference type="Proteomes" id="UP000245626"/>
    </source>
</evidence>
<accession>A0ACD0P3K8</accession>
<protein>
    <submittedName>
        <fullName evidence="1">Uncharacterized protein</fullName>
    </submittedName>
</protein>
<reference evidence="1 2" key="1">
    <citation type="journal article" date="2018" name="Mol. Biol. Evol.">
        <title>Broad Genomic Sampling Reveals a Smut Pathogenic Ancestry of the Fungal Clade Ustilaginomycotina.</title>
        <authorList>
            <person name="Kijpornyongpan T."/>
            <person name="Mondo S.J."/>
            <person name="Barry K."/>
            <person name="Sandor L."/>
            <person name="Lee J."/>
            <person name="Lipzen A."/>
            <person name="Pangilinan J."/>
            <person name="LaButti K."/>
            <person name="Hainaut M."/>
            <person name="Henrissat B."/>
            <person name="Grigoriev I.V."/>
            <person name="Spatafora J.W."/>
            <person name="Aime M.C."/>
        </authorList>
    </citation>
    <scope>NUCLEOTIDE SEQUENCE [LARGE SCALE GENOMIC DNA]</scope>
    <source>
        <strain evidence="1 2">SA 807</strain>
    </source>
</reference>
<evidence type="ECO:0000313" key="1">
    <source>
        <dbReference type="EMBL" id="PWN52524.1"/>
    </source>
</evidence>
<keyword evidence="2" id="KW-1185">Reference proteome</keyword>
<organism evidence="1 2">
    <name type="scientific">Violaceomyces palustris</name>
    <dbReference type="NCBI Taxonomy" id="1673888"/>
    <lineage>
        <taxon>Eukaryota</taxon>
        <taxon>Fungi</taxon>
        <taxon>Dikarya</taxon>
        <taxon>Basidiomycota</taxon>
        <taxon>Ustilaginomycotina</taxon>
        <taxon>Ustilaginomycetes</taxon>
        <taxon>Violaceomycetales</taxon>
        <taxon>Violaceomycetaceae</taxon>
        <taxon>Violaceomyces</taxon>
    </lineage>
</organism>
<dbReference type="Proteomes" id="UP000245626">
    <property type="component" value="Unassembled WGS sequence"/>
</dbReference>
<proteinExistence type="predicted"/>
<gene>
    <name evidence="1" type="ORF">IE53DRAFT_385035</name>
</gene>
<sequence length="682" mass="74258">MFSARGMIAKEKSNQQHQSQQLAIGSEDPSPPPSPDPSSSSSSSSNQLIDASSTNQNATATLPPTKQGSYLSQLLEENPIFSGGLGLMVFGGAIAFLRKGTSLAASSAQRRLLISLEIPSKDRAHPWFLHWMGAQAKAQMMREKGLLGAKPRKESLMEFLGLDSKQSSWSPSGDIGKKGKGKGKGKGGEIALAEVGGASHQDPLTISSSGESVSPVRIYSHDLSVETSYVPHSSASTPGAGASERGNARFSLVPGPGTHWFRYKGVWMRLQRERDGKMVDLSTGAPWETVTLTTLFNYAYLFPQLLSEARQLALASTEGKTVIYTSWGPEWRPFGQPRRTRELGSVILGKGKKERIVGDVKRFLERGSWYAERGIPYRRGYLLHGAPGSGKSSFITALAGSLDFNICLLNLSERGLTDDKLNHLLSNVPERSILLLEDVDAAFLGRQQAAEDGYQASVTFSGLLNALDGVASGESRIIFMTTNHVERLDSALIRPGRVDLIEELGDAETSQVKELMMRFYRDTVRDKKIRELEQGGVPRGFCEQSVDDMKDNKATVQGSSELQEGGVAEIEEQAEKEIQTLSERLSEMVEREAIRRRACLGLDPSGKRRLSSSTTTEPDAASSSTVQERNEALQGVRSLRPQAAASGGVSMAELQGLFIRFPDDPEGAIQAFEVECEMRRKA</sequence>
<name>A0ACD0P3K8_9BASI</name>
<dbReference type="EMBL" id="KZ819772">
    <property type="protein sequence ID" value="PWN52524.1"/>
    <property type="molecule type" value="Genomic_DNA"/>
</dbReference>